<comment type="caution">
    <text evidence="1">The sequence shown here is derived from an EMBL/GenBank/DDBJ whole genome shotgun (WGS) entry which is preliminary data.</text>
</comment>
<evidence type="ECO:0000313" key="1">
    <source>
        <dbReference type="EMBL" id="RIJ42731.1"/>
    </source>
</evidence>
<protein>
    <submittedName>
        <fullName evidence="1">Uncharacterized protein</fullName>
    </submittedName>
</protein>
<name>A0A399SI89_9BACT</name>
<dbReference type="SUPFAM" id="SSF55347">
    <property type="entry name" value="Glyceraldehyde-3-phosphate dehydrogenase-like, C-terminal domain"/>
    <property type="match status" value="1"/>
</dbReference>
<dbReference type="RefSeq" id="WP_119430613.1">
    <property type="nucleotide sequence ID" value="NZ_QWGE01000001.1"/>
</dbReference>
<dbReference type="EMBL" id="QWGE01000001">
    <property type="protein sequence ID" value="RIJ42731.1"/>
    <property type="molecule type" value="Genomic_DNA"/>
</dbReference>
<dbReference type="AlphaFoldDB" id="A0A399SI89"/>
<dbReference type="OrthoDB" id="9815825at2"/>
<organism evidence="1 2">
    <name type="scientific">Pontibacter oryzae</name>
    <dbReference type="NCBI Taxonomy" id="2304593"/>
    <lineage>
        <taxon>Bacteria</taxon>
        <taxon>Pseudomonadati</taxon>
        <taxon>Bacteroidota</taxon>
        <taxon>Cytophagia</taxon>
        <taxon>Cytophagales</taxon>
        <taxon>Hymenobacteraceae</taxon>
        <taxon>Pontibacter</taxon>
    </lineage>
</organism>
<evidence type="ECO:0000313" key="2">
    <source>
        <dbReference type="Proteomes" id="UP000266005"/>
    </source>
</evidence>
<proteinExistence type="predicted"/>
<keyword evidence="2" id="KW-1185">Reference proteome</keyword>
<reference evidence="2" key="1">
    <citation type="submission" date="2018-08" db="EMBL/GenBank/DDBJ databases">
        <title>Mucilaginibacter sp. MYSH2.</title>
        <authorList>
            <person name="Seo T."/>
        </authorList>
    </citation>
    <scope>NUCLEOTIDE SEQUENCE [LARGE SCALE GENOMIC DNA]</scope>
    <source>
        <strain evidence="2">KIRAN</strain>
    </source>
</reference>
<dbReference type="Gene3D" id="3.30.360.10">
    <property type="entry name" value="Dihydrodipicolinate Reductase, domain 2"/>
    <property type="match status" value="1"/>
</dbReference>
<sequence length="237" mass="26119">MQETILSAELTSIHSAIRFQEAYPSLLSQGKPTLKQSQGLGKSSYRHTKAMQEVYKVLQSGELGPLYAIELISHKACNTSLEGRNCVIELGAPLLELGLWATGFPKILDAKGHLYANGERCSENTREANDYGLVLLELENDISLQLCCSWHLAPTHEPMLSATFYGINGGVAFKSIAGKPGQFMAERYAGPNTQTLYNPENDPTASLDQHYLDAIAASVSKEKENRLTEVLDKIFRK</sequence>
<gene>
    <name evidence="1" type="ORF">D1627_02470</name>
</gene>
<dbReference type="Proteomes" id="UP000266005">
    <property type="component" value="Unassembled WGS sequence"/>
</dbReference>
<accession>A0A399SI89</accession>